<dbReference type="Ensembl" id="ENSCINT00000025902.2">
    <property type="protein sequence ID" value="ENSCINP00000025656.2"/>
    <property type="gene ID" value="ENSCING00000021783.1"/>
</dbReference>
<dbReference type="GeneTree" id="ENSGT00980000203025"/>
<dbReference type="HOGENOM" id="CLU_2364885_0_0_1"/>
<proteinExistence type="predicted"/>
<dbReference type="OMA" id="YKAHEPD"/>
<dbReference type="InterPro" id="IPR001452">
    <property type="entry name" value="SH3_domain"/>
</dbReference>
<sequence length="96" mass="10834">MATMKGIVQFDYEAEAPDELTLRVGDVIINIKNVEEGWCQGTLAGKVGMFPDNFVKIIEEPVVKSPVPTKKTKVLRRVKVTFDYEPINEDELHLVT</sequence>
<reference evidence="4" key="4">
    <citation type="submission" date="2025-09" db="UniProtKB">
        <authorList>
            <consortium name="Ensembl"/>
        </authorList>
    </citation>
    <scope>IDENTIFICATION</scope>
</reference>
<name>F6TCW5_CIOIN</name>
<dbReference type="Pfam" id="PF14604">
    <property type="entry name" value="SH3_9"/>
    <property type="match status" value="1"/>
</dbReference>
<evidence type="ECO:0000256" key="2">
    <source>
        <dbReference type="PROSITE-ProRule" id="PRU00192"/>
    </source>
</evidence>
<evidence type="ECO:0000259" key="3">
    <source>
        <dbReference type="PROSITE" id="PS50002"/>
    </source>
</evidence>
<dbReference type="InterPro" id="IPR050384">
    <property type="entry name" value="Endophilin_SH3RF"/>
</dbReference>
<accession>F6TCW5</accession>
<dbReference type="Proteomes" id="UP000008144">
    <property type="component" value="Chromosome 12"/>
</dbReference>
<reference evidence="4" key="2">
    <citation type="journal article" date="2008" name="Genome Biol.">
        <title>Improved genome assembly and evidence-based global gene model set for the chordate Ciona intestinalis: new insight into intron and operon populations.</title>
        <authorList>
            <person name="Satou Y."/>
            <person name="Mineta K."/>
            <person name="Ogasawara M."/>
            <person name="Sasakura Y."/>
            <person name="Shoguchi E."/>
            <person name="Ueno K."/>
            <person name="Yamada L."/>
            <person name="Matsumoto J."/>
            <person name="Wasserscheid J."/>
            <person name="Dewar K."/>
            <person name="Wiley G.B."/>
            <person name="Macmil S.L."/>
            <person name="Roe B.A."/>
            <person name="Zeller R.W."/>
            <person name="Hastings K.E."/>
            <person name="Lemaire P."/>
            <person name="Lindquist E."/>
            <person name="Endo T."/>
            <person name="Hotta K."/>
            <person name="Inaba K."/>
        </authorList>
    </citation>
    <scope>NUCLEOTIDE SEQUENCE [LARGE SCALE GENOMIC DNA]</scope>
    <source>
        <strain evidence="4">wild type</strain>
    </source>
</reference>
<dbReference type="AlphaFoldDB" id="F6TCW5"/>
<dbReference type="PRINTS" id="PR00452">
    <property type="entry name" value="SH3DOMAIN"/>
</dbReference>
<dbReference type="PROSITE" id="PS50002">
    <property type="entry name" value="SH3"/>
    <property type="match status" value="1"/>
</dbReference>
<dbReference type="PANTHER" id="PTHR14167:SF92">
    <property type="entry name" value="CIN85 AND CD2AP RELATED, ISOFORM J"/>
    <property type="match status" value="1"/>
</dbReference>
<reference evidence="5" key="1">
    <citation type="journal article" date="2002" name="Science">
        <title>The draft genome of Ciona intestinalis: insights into chordate and vertebrate origins.</title>
        <authorList>
            <person name="Dehal P."/>
            <person name="Satou Y."/>
            <person name="Campbell R.K."/>
            <person name="Chapman J."/>
            <person name="Degnan B."/>
            <person name="De Tomaso A."/>
            <person name="Davidson B."/>
            <person name="Di Gregorio A."/>
            <person name="Gelpke M."/>
            <person name="Goodstein D.M."/>
            <person name="Harafuji N."/>
            <person name="Hastings K.E."/>
            <person name="Ho I."/>
            <person name="Hotta K."/>
            <person name="Huang W."/>
            <person name="Kawashima T."/>
            <person name="Lemaire P."/>
            <person name="Martinez D."/>
            <person name="Meinertzhagen I.A."/>
            <person name="Necula S."/>
            <person name="Nonaka M."/>
            <person name="Putnam N."/>
            <person name="Rash S."/>
            <person name="Saiga H."/>
            <person name="Satake M."/>
            <person name="Terry A."/>
            <person name="Yamada L."/>
            <person name="Wang H.G."/>
            <person name="Awazu S."/>
            <person name="Azumi K."/>
            <person name="Boore J."/>
            <person name="Branno M."/>
            <person name="Chin-Bow S."/>
            <person name="DeSantis R."/>
            <person name="Doyle S."/>
            <person name="Francino P."/>
            <person name="Keys D.N."/>
            <person name="Haga S."/>
            <person name="Hayashi H."/>
            <person name="Hino K."/>
            <person name="Imai K.S."/>
            <person name="Inaba K."/>
            <person name="Kano S."/>
            <person name="Kobayashi K."/>
            <person name="Kobayashi M."/>
            <person name="Lee B.I."/>
            <person name="Makabe K.W."/>
            <person name="Manohar C."/>
            <person name="Matassi G."/>
            <person name="Medina M."/>
            <person name="Mochizuki Y."/>
            <person name="Mount S."/>
            <person name="Morishita T."/>
            <person name="Miura S."/>
            <person name="Nakayama A."/>
            <person name="Nishizaka S."/>
            <person name="Nomoto H."/>
            <person name="Ohta F."/>
            <person name="Oishi K."/>
            <person name="Rigoutsos I."/>
            <person name="Sano M."/>
            <person name="Sasaki A."/>
            <person name="Sasakura Y."/>
            <person name="Shoguchi E."/>
            <person name="Shin-i T."/>
            <person name="Spagnuolo A."/>
            <person name="Stainier D."/>
            <person name="Suzuki M.M."/>
            <person name="Tassy O."/>
            <person name="Takatori N."/>
            <person name="Tokuoka M."/>
            <person name="Yagi K."/>
            <person name="Yoshizaki F."/>
            <person name="Wada S."/>
            <person name="Zhang C."/>
            <person name="Hyatt P.D."/>
            <person name="Larimer F."/>
            <person name="Detter C."/>
            <person name="Doggett N."/>
            <person name="Glavina T."/>
            <person name="Hawkins T."/>
            <person name="Richardson P."/>
            <person name="Lucas S."/>
            <person name="Kohara Y."/>
            <person name="Levine M."/>
            <person name="Satoh N."/>
            <person name="Rokhsar D.S."/>
        </authorList>
    </citation>
    <scope>NUCLEOTIDE SEQUENCE [LARGE SCALE GENOMIC DNA]</scope>
</reference>
<evidence type="ECO:0000256" key="1">
    <source>
        <dbReference type="ARBA" id="ARBA00022443"/>
    </source>
</evidence>
<dbReference type="SUPFAM" id="SSF50044">
    <property type="entry name" value="SH3-domain"/>
    <property type="match status" value="1"/>
</dbReference>
<keyword evidence="5" id="KW-1185">Reference proteome</keyword>
<keyword evidence="1 2" id="KW-0728">SH3 domain</keyword>
<feature type="domain" description="SH3" evidence="3">
    <location>
        <begin position="1"/>
        <end position="60"/>
    </location>
</feature>
<dbReference type="PANTHER" id="PTHR14167">
    <property type="entry name" value="SH3 DOMAIN-CONTAINING"/>
    <property type="match status" value="1"/>
</dbReference>
<dbReference type="SMART" id="SM00326">
    <property type="entry name" value="SH3"/>
    <property type="match status" value="1"/>
</dbReference>
<dbReference type="InParanoid" id="F6TCW5"/>
<dbReference type="EMBL" id="EAAA01001029">
    <property type="status" value="NOT_ANNOTATED_CDS"/>
    <property type="molecule type" value="Genomic_DNA"/>
</dbReference>
<dbReference type="Gene3D" id="2.30.30.40">
    <property type="entry name" value="SH3 Domains"/>
    <property type="match status" value="2"/>
</dbReference>
<organism evidence="4 5">
    <name type="scientific">Ciona intestinalis</name>
    <name type="common">Transparent sea squirt</name>
    <name type="synonym">Ascidia intestinalis</name>
    <dbReference type="NCBI Taxonomy" id="7719"/>
    <lineage>
        <taxon>Eukaryota</taxon>
        <taxon>Metazoa</taxon>
        <taxon>Chordata</taxon>
        <taxon>Tunicata</taxon>
        <taxon>Ascidiacea</taxon>
        <taxon>Phlebobranchia</taxon>
        <taxon>Cionidae</taxon>
        <taxon>Ciona</taxon>
    </lineage>
</organism>
<protein>
    <recommendedName>
        <fullName evidence="3">SH3 domain-containing protein</fullName>
    </recommendedName>
</protein>
<dbReference type="PRINTS" id="PR00499">
    <property type="entry name" value="P67PHOX"/>
</dbReference>
<dbReference type="CDD" id="cd11873">
    <property type="entry name" value="SH3_CD2AP-like_1"/>
    <property type="match status" value="1"/>
</dbReference>
<evidence type="ECO:0000313" key="5">
    <source>
        <dbReference type="Proteomes" id="UP000008144"/>
    </source>
</evidence>
<evidence type="ECO:0000313" key="4">
    <source>
        <dbReference type="Ensembl" id="ENSCINP00000025656.2"/>
    </source>
</evidence>
<dbReference type="STRING" id="7719.ENSCINP00000025656"/>
<reference evidence="4" key="3">
    <citation type="submission" date="2025-08" db="UniProtKB">
        <authorList>
            <consortium name="Ensembl"/>
        </authorList>
    </citation>
    <scope>IDENTIFICATION</scope>
</reference>
<dbReference type="InterPro" id="IPR036028">
    <property type="entry name" value="SH3-like_dom_sf"/>
</dbReference>